<dbReference type="SMART" id="SM00387">
    <property type="entry name" value="HATPase_c"/>
    <property type="match status" value="1"/>
</dbReference>
<comment type="catalytic activity">
    <reaction evidence="1">
        <text>ATP + protein L-histidine = ADP + protein N-phospho-L-histidine.</text>
        <dbReference type="EC" id="2.7.13.3"/>
    </reaction>
</comment>
<evidence type="ECO:0000256" key="5">
    <source>
        <dbReference type="ARBA" id="ARBA00022741"/>
    </source>
</evidence>
<feature type="domain" description="PAS" evidence="11">
    <location>
        <begin position="27"/>
        <end position="82"/>
    </location>
</feature>
<dbReference type="GO" id="GO:0000155">
    <property type="term" value="F:phosphorelay sensor kinase activity"/>
    <property type="evidence" value="ECO:0007669"/>
    <property type="project" value="InterPro"/>
</dbReference>
<dbReference type="InterPro" id="IPR000014">
    <property type="entry name" value="PAS"/>
</dbReference>
<organism evidence="12">
    <name type="scientific">Planktothricoides sp. SpSt-374</name>
    <dbReference type="NCBI Taxonomy" id="2282167"/>
    <lineage>
        <taxon>Bacteria</taxon>
        <taxon>Bacillati</taxon>
        <taxon>Cyanobacteriota</taxon>
        <taxon>Cyanophyceae</taxon>
        <taxon>Oscillatoriophycideae</taxon>
        <taxon>Oscillatoriales</taxon>
        <taxon>Oscillatoriaceae</taxon>
        <taxon>Planktothricoides</taxon>
    </lineage>
</organism>
<keyword evidence="3" id="KW-0597">Phosphoprotein</keyword>
<dbReference type="InterPro" id="IPR005467">
    <property type="entry name" value="His_kinase_dom"/>
</dbReference>
<dbReference type="EMBL" id="DSPX01000002">
    <property type="protein sequence ID" value="HGF99096.1"/>
    <property type="molecule type" value="Genomic_DNA"/>
</dbReference>
<dbReference type="PROSITE" id="PS50109">
    <property type="entry name" value="HIS_KIN"/>
    <property type="match status" value="1"/>
</dbReference>
<dbReference type="SUPFAM" id="SSF55785">
    <property type="entry name" value="PYP-like sensor domain (PAS domain)"/>
    <property type="match status" value="1"/>
</dbReference>
<evidence type="ECO:0000256" key="7">
    <source>
        <dbReference type="ARBA" id="ARBA00022840"/>
    </source>
</evidence>
<evidence type="ECO:0000259" key="11">
    <source>
        <dbReference type="PROSITE" id="PS50112"/>
    </source>
</evidence>
<dbReference type="Gene3D" id="1.10.287.130">
    <property type="match status" value="1"/>
</dbReference>
<evidence type="ECO:0000256" key="1">
    <source>
        <dbReference type="ARBA" id="ARBA00000085"/>
    </source>
</evidence>
<dbReference type="PANTHER" id="PTHR43065:SF50">
    <property type="entry name" value="HISTIDINE KINASE"/>
    <property type="match status" value="1"/>
</dbReference>
<keyword evidence="4" id="KW-0808">Transferase</keyword>
<dbReference type="PROSITE" id="PS50112">
    <property type="entry name" value="PAS"/>
    <property type="match status" value="1"/>
</dbReference>
<dbReference type="CDD" id="cd00082">
    <property type="entry name" value="HisKA"/>
    <property type="match status" value="1"/>
</dbReference>
<dbReference type="CDD" id="cd00130">
    <property type="entry name" value="PAS"/>
    <property type="match status" value="1"/>
</dbReference>
<dbReference type="InterPro" id="IPR003661">
    <property type="entry name" value="HisK_dim/P_dom"/>
</dbReference>
<keyword evidence="7" id="KW-0067">ATP-binding</keyword>
<dbReference type="InterPro" id="IPR013767">
    <property type="entry name" value="PAS_fold"/>
</dbReference>
<keyword evidence="5" id="KW-0547">Nucleotide-binding</keyword>
<feature type="domain" description="Histidine kinase" evidence="10">
    <location>
        <begin position="197"/>
        <end position="461"/>
    </location>
</feature>
<dbReference type="GO" id="GO:0006355">
    <property type="term" value="P:regulation of DNA-templated transcription"/>
    <property type="evidence" value="ECO:0007669"/>
    <property type="project" value="InterPro"/>
</dbReference>
<proteinExistence type="predicted"/>
<evidence type="ECO:0000256" key="3">
    <source>
        <dbReference type="ARBA" id="ARBA00022553"/>
    </source>
</evidence>
<gene>
    <name evidence="12" type="ORF">ENR15_00060</name>
</gene>
<dbReference type="InterPro" id="IPR003594">
    <property type="entry name" value="HATPase_dom"/>
</dbReference>
<dbReference type="PRINTS" id="PR00344">
    <property type="entry name" value="BCTRLSENSOR"/>
</dbReference>
<keyword evidence="6" id="KW-0418">Kinase</keyword>
<keyword evidence="8" id="KW-0902">Two-component regulatory system</keyword>
<dbReference type="Gene3D" id="3.30.450.20">
    <property type="entry name" value="PAS domain"/>
    <property type="match status" value="1"/>
</dbReference>
<feature type="coiled-coil region" evidence="9">
    <location>
        <begin position="158"/>
        <end position="188"/>
    </location>
</feature>
<evidence type="ECO:0000256" key="2">
    <source>
        <dbReference type="ARBA" id="ARBA00012438"/>
    </source>
</evidence>
<dbReference type="InterPro" id="IPR035965">
    <property type="entry name" value="PAS-like_dom_sf"/>
</dbReference>
<evidence type="ECO:0000313" key="12">
    <source>
        <dbReference type="EMBL" id="HGF99096.1"/>
    </source>
</evidence>
<dbReference type="AlphaFoldDB" id="A0A7C3VGU2"/>
<protein>
    <recommendedName>
        <fullName evidence="2">histidine kinase</fullName>
        <ecNumber evidence="2">2.7.13.3</ecNumber>
    </recommendedName>
</protein>
<dbReference type="SUPFAM" id="SSF47384">
    <property type="entry name" value="Homodimeric domain of signal transducing histidine kinase"/>
    <property type="match status" value="1"/>
</dbReference>
<name>A0A7C3VGU2_9CYAN</name>
<evidence type="ECO:0000256" key="4">
    <source>
        <dbReference type="ARBA" id="ARBA00022679"/>
    </source>
</evidence>
<comment type="caution">
    <text evidence="12">The sequence shown here is derived from an EMBL/GenBank/DDBJ whole genome shotgun (WGS) entry which is preliminary data.</text>
</comment>
<evidence type="ECO:0000256" key="6">
    <source>
        <dbReference type="ARBA" id="ARBA00022777"/>
    </source>
</evidence>
<keyword evidence="9" id="KW-0175">Coiled coil</keyword>
<dbReference type="Pfam" id="PF02518">
    <property type="entry name" value="HATPase_c"/>
    <property type="match status" value="1"/>
</dbReference>
<evidence type="ECO:0000259" key="10">
    <source>
        <dbReference type="PROSITE" id="PS50109"/>
    </source>
</evidence>
<dbReference type="EC" id="2.7.13.3" evidence="2"/>
<dbReference type="Gene3D" id="3.30.565.10">
    <property type="entry name" value="Histidine kinase-like ATPase, C-terminal domain"/>
    <property type="match status" value="1"/>
</dbReference>
<dbReference type="SUPFAM" id="SSF55874">
    <property type="entry name" value="ATPase domain of HSP90 chaperone/DNA topoisomerase II/histidine kinase"/>
    <property type="match status" value="1"/>
</dbReference>
<evidence type="ECO:0000256" key="8">
    <source>
        <dbReference type="ARBA" id="ARBA00023012"/>
    </source>
</evidence>
<dbReference type="PANTHER" id="PTHR43065">
    <property type="entry name" value="SENSOR HISTIDINE KINASE"/>
    <property type="match status" value="1"/>
</dbReference>
<evidence type="ECO:0000256" key="9">
    <source>
        <dbReference type="SAM" id="Coils"/>
    </source>
</evidence>
<feature type="coiled-coil region" evidence="9">
    <location>
        <begin position="10"/>
        <end position="37"/>
    </location>
</feature>
<dbReference type="Pfam" id="PF00989">
    <property type="entry name" value="PAS"/>
    <property type="match status" value="1"/>
</dbReference>
<accession>A0A7C3VGU2</accession>
<dbReference type="InterPro" id="IPR004358">
    <property type="entry name" value="Sig_transdc_His_kin-like_C"/>
</dbReference>
<dbReference type="GO" id="GO:0005524">
    <property type="term" value="F:ATP binding"/>
    <property type="evidence" value="ECO:0007669"/>
    <property type="project" value="UniProtKB-KW"/>
</dbReference>
<sequence>MMSLVMNTEQLALKLEIRQLRAELTASENRFRNAMAKLGEGVIIIDAKGIVRFVNTAAECLFKSKAAEIVGKEIFGTRVFEMKSGGFHTDLIKQMEAPNGEGTRVVETLVEIIRQEVEDAIAQMRVVETEWEGEPAYIASFRDITERQKAFNALQVREVQLREKTEQLEATVQKLKETQAQLIQTEKMSSLGMLVAGVAHEINNPVNFIYGNINHAHQYTQDLLELLELYQEHYPEPVPDIQTAMEEIEIDYIKEDLGKLFSSMTMGTERIRNIVVSLRNFSRLDEADMKRVDIHAGIDSTLQILQSRLNGKGAARDIQLIKEYGDVPPVECYAGQLNQVFMNILSNAIDAIDSLAPASFSEHNAEMGSGELEQRVIRIRTFSDRTDTVTIRIADSGPGMTDEVRQRVFDPFFTTKPVGKGTGLGLSISYQIVVEKHGGQLQCYSVPHQGTEFVIEIPLHQNAKKNSILPFASQEGWPQPHALAHIKVS</sequence>
<reference evidence="12" key="1">
    <citation type="journal article" date="2020" name="mSystems">
        <title>Genome- and Community-Level Interaction Insights into Carbon Utilization and Element Cycling Functions of Hydrothermarchaeota in Hydrothermal Sediment.</title>
        <authorList>
            <person name="Zhou Z."/>
            <person name="Liu Y."/>
            <person name="Xu W."/>
            <person name="Pan J."/>
            <person name="Luo Z.H."/>
            <person name="Li M."/>
        </authorList>
    </citation>
    <scope>NUCLEOTIDE SEQUENCE [LARGE SCALE GENOMIC DNA]</scope>
    <source>
        <strain evidence="12">SpSt-374</strain>
    </source>
</reference>
<dbReference type="NCBIfam" id="TIGR00229">
    <property type="entry name" value="sensory_box"/>
    <property type="match status" value="1"/>
</dbReference>
<dbReference type="InterPro" id="IPR036890">
    <property type="entry name" value="HATPase_C_sf"/>
</dbReference>
<dbReference type="InterPro" id="IPR036097">
    <property type="entry name" value="HisK_dim/P_sf"/>
</dbReference>